<dbReference type="Proteomes" id="UP000297245">
    <property type="component" value="Unassembled WGS sequence"/>
</dbReference>
<evidence type="ECO:0000313" key="2">
    <source>
        <dbReference type="EMBL" id="THU81321.1"/>
    </source>
</evidence>
<keyword evidence="1" id="KW-0732">Signal</keyword>
<reference evidence="2 3" key="1">
    <citation type="journal article" date="2019" name="Nat. Ecol. Evol.">
        <title>Megaphylogeny resolves global patterns of mushroom evolution.</title>
        <authorList>
            <person name="Varga T."/>
            <person name="Krizsan K."/>
            <person name="Foldi C."/>
            <person name="Dima B."/>
            <person name="Sanchez-Garcia M."/>
            <person name="Sanchez-Ramirez S."/>
            <person name="Szollosi G.J."/>
            <person name="Szarkandi J.G."/>
            <person name="Papp V."/>
            <person name="Albert L."/>
            <person name="Andreopoulos W."/>
            <person name="Angelini C."/>
            <person name="Antonin V."/>
            <person name="Barry K.W."/>
            <person name="Bougher N.L."/>
            <person name="Buchanan P."/>
            <person name="Buyck B."/>
            <person name="Bense V."/>
            <person name="Catcheside P."/>
            <person name="Chovatia M."/>
            <person name="Cooper J."/>
            <person name="Damon W."/>
            <person name="Desjardin D."/>
            <person name="Finy P."/>
            <person name="Geml J."/>
            <person name="Haridas S."/>
            <person name="Hughes K."/>
            <person name="Justo A."/>
            <person name="Karasinski D."/>
            <person name="Kautmanova I."/>
            <person name="Kiss B."/>
            <person name="Kocsube S."/>
            <person name="Kotiranta H."/>
            <person name="LaButti K.M."/>
            <person name="Lechner B.E."/>
            <person name="Liimatainen K."/>
            <person name="Lipzen A."/>
            <person name="Lukacs Z."/>
            <person name="Mihaltcheva S."/>
            <person name="Morgado L.N."/>
            <person name="Niskanen T."/>
            <person name="Noordeloos M.E."/>
            <person name="Ohm R.A."/>
            <person name="Ortiz-Santana B."/>
            <person name="Ovrebo C."/>
            <person name="Racz N."/>
            <person name="Riley R."/>
            <person name="Savchenko A."/>
            <person name="Shiryaev A."/>
            <person name="Soop K."/>
            <person name="Spirin V."/>
            <person name="Szebenyi C."/>
            <person name="Tomsovsky M."/>
            <person name="Tulloss R.E."/>
            <person name="Uehling J."/>
            <person name="Grigoriev I.V."/>
            <person name="Vagvolgyi C."/>
            <person name="Papp T."/>
            <person name="Martin F.M."/>
            <person name="Miettinen O."/>
            <person name="Hibbett D.S."/>
            <person name="Nagy L.G."/>
        </authorList>
    </citation>
    <scope>NUCLEOTIDE SEQUENCE [LARGE SCALE GENOMIC DNA]</scope>
    <source>
        <strain evidence="2 3">CBS 962.96</strain>
    </source>
</reference>
<sequence>MRLTFSVFSLAACATLLMAAHAVPVGEDLTVSVRNLYPRGQSQSAIKAELEKDTKCPSQEKITDYGESLNGGKALTNGLFWTSDVNLEDLAKVKKGHSKKVLRDIFPDAIRDLILERCNGVAHSSTDGWMLMSTAMATIASGEAWILTRKTNLVPHNILSQNTDQYFKQELAIIEQKRMVHALKAFYYEGGKLLPADGVDV</sequence>
<evidence type="ECO:0000256" key="1">
    <source>
        <dbReference type="SAM" id="SignalP"/>
    </source>
</evidence>
<name>A0A4S8KZG5_DENBC</name>
<dbReference type="EMBL" id="ML179820">
    <property type="protein sequence ID" value="THU81321.1"/>
    <property type="molecule type" value="Genomic_DNA"/>
</dbReference>
<gene>
    <name evidence="2" type="ORF">K435DRAFT_809182</name>
</gene>
<keyword evidence="3" id="KW-1185">Reference proteome</keyword>
<feature type="chain" id="PRO_5020486009" evidence="1">
    <location>
        <begin position="23"/>
        <end position="201"/>
    </location>
</feature>
<dbReference type="AlphaFoldDB" id="A0A4S8KZG5"/>
<protein>
    <submittedName>
        <fullName evidence="2">Uncharacterized protein</fullName>
    </submittedName>
</protein>
<feature type="signal peptide" evidence="1">
    <location>
        <begin position="1"/>
        <end position="22"/>
    </location>
</feature>
<accession>A0A4S8KZG5</accession>
<evidence type="ECO:0000313" key="3">
    <source>
        <dbReference type="Proteomes" id="UP000297245"/>
    </source>
</evidence>
<proteinExistence type="predicted"/>
<organism evidence="2 3">
    <name type="scientific">Dendrothele bispora (strain CBS 962.96)</name>
    <dbReference type="NCBI Taxonomy" id="1314807"/>
    <lineage>
        <taxon>Eukaryota</taxon>
        <taxon>Fungi</taxon>
        <taxon>Dikarya</taxon>
        <taxon>Basidiomycota</taxon>
        <taxon>Agaricomycotina</taxon>
        <taxon>Agaricomycetes</taxon>
        <taxon>Agaricomycetidae</taxon>
        <taxon>Agaricales</taxon>
        <taxon>Agaricales incertae sedis</taxon>
        <taxon>Dendrothele</taxon>
    </lineage>
</organism>